<keyword evidence="4" id="KW-1185">Reference proteome</keyword>
<proteinExistence type="predicted"/>
<feature type="transmembrane region" description="Helical" evidence="2">
    <location>
        <begin position="82"/>
        <end position="100"/>
    </location>
</feature>
<name>G3ISA1_METTV</name>
<keyword evidence="2" id="KW-0472">Membrane</keyword>
<feature type="compositionally biased region" description="Polar residues" evidence="1">
    <location>
        <begin position="162"/>
        <end position="173"/>
    </location>
</feature>
<accession>G3ISA1</accession>
<organism evidence="3 4">
    <name type="scientific">Methylobacter tundripaludum (strain ATCC BAA-1195 / DSM 17260 / SV96)</name>
    <dbReference type="NCBI Taxonomy" id="697282"/>
    <lineage>
        <taxon>Bacteria</taxon>
        <taxon>Pseudomonadati</taxon>
        <taxon>Pseudomonadota</taxon>
        <taxon>Gammaproteobacteria</taxon>
        <taxon>Methylococcales</taxon>
        <taxon>Methylococcaceae</taxon>
        <taxon>Methylobacter</taxon>
    </lineage>
</organism>
<evidence type="ECO:0000256" key="2">
    <source>
        <dbReference type="SAM" id="Phobius"/>
    </source>
</evidence>
<evidence type="ECO:0000313" key="4">
    <source>
        <dbReference type="Proteomes" id="UP000004664"/>
    </source>
</evidence>
<dbReference type="AlphaFoldDB" id="G3ISA1"/>
<sequence length="187" mass="21523">MPSAAPAILLHSLDTQQGVSNIILAMTRRDVGKPAFSLRKKHFVKTHALSLLGTTRLLSRSDRKQVNDIKNKKLKDVIENMTIGNAISILAILLTLLIIWKATTAKIEEIQLKNIANEASKYIDKEREKEEKMMQHFINQSNEDIKQIQNAHKKGINQMHNPYEQYTNQLQENRNIEPRKKLKEPHV</sequence>
<dbReference type="EMBL" id="JH109152">
    <property type="protein sequence ID" value="EGW22271.1"/>
    <property type="molecule type" value="Genomic_DNA"/>
</dbReference>
<feature type="region of interest" description="Disordered" evidence="1">
    <location>
        <begin position="162"/>
        <end position="187"/>
    </location>
</feature>
<dbReference type="HOGENOM" id="CLU_1446129_0_0_6"/>
<evidence type="ECO:0000256" key="1">
    <source>
        <dbReference type="SAM" id="MobiDB-lite"/>
    </source>
</evidence>
<dbReference type="Proteomes" id="UP000004664">
    <property type="component" value="Unassembled WGS sequence"/>
</dbReference>
<gene>
    <name evidence="3" type="ORF">Mettu_1077</name>
</gene>
<keyword evidence="2" id="KW-0812">Transmembrane</keyword>
<feature type="compositionally biased region" description="Basic and acidic residues" evidence="1">
    <location>
        <begin position="174"/>
        <end position="187"/>
    </location>
</feature>
<evidence type="ECO:0000313" key="3">
    <source>
        <dbReference type="EMBL" id="EGW22271.1"/>
    </source>
</evidence>
<keyword evidence="2" id="KW-1133">Transmembrane helix</keyword>
<reference evidence="3 4" key="1">
    <citation type="submission" date="2011-06" db="EMBL/GenBank/DDBJ databases">
        <title>Genomic sequence of Methylobacter tundripaludum SV96.</title>
        <authorList>
            <consortium name="US DOE Joint Genome Institute"/>
            <person name="Lucas S."/>
            <person name="Han J."/>
            <person name="Lapidus A."/>
            <person name="Cheng J.-F."/>
            <person name="Goodwin L."/>
            <person name="Pitluck S."/>
            <person name="Held B."/>
            <person name="Detter J.C."/>
            <person name="Han C."/>
            <person name="Tapia R."/>
            <person name="Land M."/>
            <person name="Hauser L."/>
            <person name="Kyrpides N."/>
            <person name="Ivanova N."/>
            <person name="Ovchinnikova G."/>
            <person name="Pagani I."/>
            <person name="Klotz M.G."/>
            <person name="Dispirito A.A."/>
            <person name="Murrell J.C."/>
            <person name="Dunfield P."/>
            <person name="Kalyuzhnaya M.G."/>
            <person name="Svenning M."/>
            <person name="Trotsenko Y.A."/>
            <person name="Stein L.Y."/>
            <person name="Woyke T."/>
        </authorList>
    </citation>
    <scope>NUCLEOTIDE SEQUENCE [LARGE SCALE GENOMIC DNA]</scope>
    <source>
        <strain evidence="4">ATCC BAA-1195 / DSM 17260 / SV96</strain>
    </source>
</reference>
<protein>
    <submittedName>
        <fullName evidence="3">Uncharacterized protein</fullName>
    </submittedName>
</protein>